<dbReference type="RefSeq" id="WP_022939120.1">
    <property type="nucleotide sequence ID" value="NZ_CABKRQ010000008.1"/>
</dbReference>
<evidence type="ECO:0000256" key="5">
    <source>
        <dbReference type="ARBA" id="ARBA00023277"/>
    </source>
</evidence>
<dbReference type="SFLD" id="SFLDG01129">
    <property type="entry name" value="C1.5:_HAD__Beta-PGM__Phosphata"/>
    <property type="match status" value="1"/>
</dbReference>
<dbReference type="InterPro" id="IPR036412">
    <property type="entry name" value="HAD-like_sf"/>
</dbReference>
<dbReference type="EMBL" id="QJKH01000007">
    <property type="protein sequence ID" value="PXX78674.1"/>
    <property type="molecule type" value="Genomic_DNA"/>
</dbReference>
<dbReference type="Gene3D" id="1.10.150.240">
    <property type="entry name" value="Putative phosphatase, domain 2"/>
    <property type="match status" value="1"/>
</dbReference>
<dbReference type="OrthoDB" id="9797743at2"/>
<dbReference type="Pfam" id="PF13419">
    <property type="entry name" value="HAD_2"/>
    <property type="match status" value="1"/>
</dbReference>
<sequence>MIKAVLFDMDGVLIDSEPVYSQRKIDFFSQYGYHFTKERMNSFAGLDLDVIMQKLFPEKSDAELEKIIDVYKQFSETYHFPYDEILNAGVKETLRSLKQQHIKTAIVSTSPKKSINEMIRICGLENMFDLIVSGEDYPKSKPDPAVYNAARDALGYEADEYLVIEDSDTGIAAAKGSGLSVAAIRAAQYGFHQDQADMLIDTVDQVLDIIKKINKE</sequence>
<evidence type="ECO:0000256" key="3">
    <source>
        <dbReference type="ARBA" id="ARBA00022723"/>
    </source>
</evidence>
<dbReference type="InterPro" id="IPR023214">
    <property type="entry name" value="HAD_sf"/>
</dbReference>
<dbReference type="PANTHER" id="PTHR46193">
    <property type="entry name" value="6-PHOSPHOGLUCONATE PHOSPHATASE"/>
    <property type="match status" value="1"/>
</dbReference>
<reference evidence="6 7" key="1">
    <citation type="submission" date="2018-05" db="EMBL/GenBank/DDBJ databases">
        <title>Genomic Encyclopedia of Type Strains, Phase IV (KMG-IV): sequencing the most valuable type-strain genomes for metagenomic binning, comparative biology and taxonomic classification.</title>
        <authorList>
            <person name="Goeker M."/>
        </authorList>
    </citation>
    <scope>NUCLEOTIDE SEQUENCE [LARGE SCALE GENOMIC DNA]</scope>
    <source>
        <strain evidence="6 7">JC118</strain>
    </source>
</reference>
<evidence type="ECO:0000256" key="2">
    <source>
        <dbReference type="ARBA" id="ARBA00006171"/>
    </source>
</evidence>
<dbReference type="NCBIfam" id="TIGR01509">
    <property type="entry name" value="HAD-SF-IA-v3"/>
    <property type="match status" value="1"/>
</dbReference>
<dbReference type="InterPro" id="IPR006439">
    <property type="entry name" value="HAD-SF_hydro_IA"/>
</dbReference>
<keyword evidence="5" id="KW-0119">Carbohydrate metabolism</keyword>
<organism evidence="6 7">
    <name type="scientific">Dielma fastidiosa</name>
    <dbReference type="NCBI Taxonomy" id="1034346"/>
    <lineage>
        <taxon>Bacteria</taxon>
        <taxon>Bacillati</taxon>
        <taxon>Bacillota</taxon>
        <taxon>Erysipelotrichia</taxon>
        <taxon>Erysipelotrichales</taxon>
        <taxon>Erysipelotrichaceae</taxon>
        <taxon>Dielma</taxon>
    </lineage>
</organism>
<dbReference type="SUPFAM" id="SSF56784">
    <property type="entry name" value="HAD-like"/>
    <property type="match status" value="1"/>
</dbReference>
<dbReference type="InterPro" id="IPR051600">
    <property type="entry name" value="Beta-PGM-like"/>
</dbReference>
<evidence type="ECO:0000313" key="7">
    <source>
        <dbReference type="Proteomes" id="UP000247612"/>
    </source>
</evidence>
<comment type="caution">
    <text evidence="6">The sequence shown here is derived from an EMBL/GenBank/DDBJ whole genome shotgun (WGS) entry which is preliminary data.</text>
</comment>
<dbReference type="Proteomes" id="UP000247612">
    <property type="component" value="Unassembled WGS sequence"/>
</dbReference>
<keyword evidence="4" id="KW-0460">Magnesium</keyword>
<keyword evidence="7" id="KW-1185">Reference proteome</keyword>
<dbReference type="PRINTS" id="PR00413">
    <property type="entry name" value="HADHALOGNASE"/>
</dbReference>
<comment type="cofactor">
    <cofactor evidence="1">
        <name>Mg(2+)</name>
        <dbReference type="ChEBI" id="CHEBI:18420"/>
    </cofactor>
</comment>
<dbReference type="Gene3D" id="3.40.50.1000">
    <property type="entry name" value="HAD superfamily/HAD-like"/>
    <property type="match status" value="1"/>
</dbReference>
<protein>
    <submittedName>
        <fullName evidence="6">HAD superfamily hydrolase (TIGR01509 family)</fullName>
    </submittedName>
</protein>
<name>A0A318KKW4_9FIRM</name>
<dbReference type="PANTHER" id="PTHR46193:SF18">
    <property type="entry name" value="HEXITOL PHOSPHATASE B"/>
    <property type="match status" value="1"/>
</dbReference>
<dbReference type="CDD" id="cd07505">
    <property type="entry name" value="HAD_BPGM-like"/>
    <property type="match status" value="1"/>
</dbReference>
<keyword evidence="3" id="KW-0479">Metal-binding</keyword>
<dbReference type="STRING" id="1034346.GCA_000313565_02837"/>
<evidence type="ECO:0000256" key="4">
    <source>
        <dbReference type="ARBA" id="ARBA00022842"/>
    </source>
</evidence>
<dbReference type="SFLD" id="SFLDS00003">
    <property type="entry name" value="Haloacid_Dehalogenase"/>
    <property type="match status" value="1"/>
</dbReference>
<dbReference type="GeneID" id="94440584"/>
<accession>A0A318KKW4</accession>
<dbReference type="GO" id="GO:0046872">
    <property type="term" value="F:metal ion binding"/>
    <property type="evidence" value="ECO:0007669"/>
    <property type="project" value="UniProtKB-KW"/>
</dbReference>
<evidence type="ECO:0000256" key="1">
    <source>
        <dbReference type="ARBA" id="ARBA00001946"/>
    </source>
</evidence>
<dbReference type="SFLD" id="SFLDG01135">
    <property type="entry name" value="C1.5.6:_HAD__Beta-PGM__Phospha"/>
    <property type="match status" value="1"/>
</dbReference>
<dbReference type="AlphaFoldDB" id="A0A318KKW4"/>
<evidence type="ECO:0000313" key="6">
    <source>
        <dbReference type="EMBL" id="PXX78674.1"/>
    </source>
</evidence>
<keyword evidence="6" id="KW-0378">Hydrolase</keyword>
<dbReference type="InterPro" id="IPR041492">
    <property type="entry name" value="HAD_2"/>
</dbReference>
<dbReference type="InterPro" id="IPR023198">
    <property type="entry name" value="PGP-like_dom2"/>
</dbReference>
<comment type="similarity">
    <text evidence="2">Belongs to the HAD-like hydrolase superfamily. CbbY/CbbZ/Gph/YieH family.</text>
</comment>
<dbReference type="GO" id="GO:0016787">
    <property type="term" value="F:hydrolase activity"/>
    <property type="evidence" value="ECO:0007669"/>
    <property type="project" value="UniProtKB-KW"/>
</dbReference>
<gene>
    <name evidence="6" type="ORF">DES51_107216</name>
</gene>
<proteinExistence type="inferred from homology"/>